<feature type="compositionally biased region" description="Low complexity" evidence="1">
    <location>
        <begin position="781"/>
        <end position="790"/>
    </location>
</feature>
<protein>
    <submittedName>
        <fullName evidence="2">Uncharacterized protein</fullName>
    </submittedName>
</protein>
<feature type="region of interest" description="Disordered" evidence="1">
    <location>
        <begin position="215"/>
        <end position="403"/>
    </location>
</feature>
<feature type="compositionally biased region" description="Polar residues" evidence="1">
    <location>
        <begin position="546"/>
        <end position="560"/>
    </location>
</feature>
<feature type="compositionally biased region" description="Polar residues" evidence="1">
    <location>
        <begin position="459"/>
        <end position="472"/>
    </location>
</feature>
<feature type="compositionally biased region" description="Pro residues" evidence="1">
    <location>
        <begin position="355"/>
        <end position="373"/>
    </location>
</feature>
<organism evidence="2 3">
    <name type="scientific">Steccherinum ochraceum</name>
    <dbReference type="NCBI Taxonomy" id="92696"/>
    <lineage>
        <taxon>Eukaryota</taxon>
        <taxon>Fungi</taxon>
        <taxon>Dikarya</taxon>
        <taxon>Basidiomycota</taxon>
        <taxon>Agaricomycotina</taxon>
        <taxon>Agaricomycetes</taxon>
        <taxon>Polyporales</taxon>
        <taxon>Steccherinaceae</taxon>
        <taxon>Steccherinum</taxon>
    </lineage>
</organism>
<proteinExistence type="predicted"/>
<dbReference type="OrthoDB" id="2684446at2759"/>
<feature type="compositionally biased region" description="Low complexity" evidence="1">
    <location>
        <begin position="672"/>
        <end position="689"/>
    </location>
</feature>
<comment type="caution">
    <text evidence="2">The sequence shown here is derived from an EMBL/GenBank/DDBJ whole genome shotgun (WGS) entry which is preliminary data.</text>
</comment>
<feature type="compositionally biased region" description="Polar residues" evidence="1">
    <location>
        <begin position="573"/>
        <end position="583"/>
    </location>
</feature>
<feature type="compositionally biased region" description="Basic and acidic residues" evidence="1">
    <location>
        <begin position="880"/>
        <end position="936"/>
    </location>
</feature>
<feature type="compositionally biased region" description="Basic and acidic residues" evidence="1">
    <location>
        <begin position="416"/>
        <end position="428"/>
    </location>
</feature>
<evidence type="ECO:0000313" key="2">
    <source>
        <dbReference type="EMBL" id="TCD62845.1"/>
    </source>
</evidence>
<dbReference type="STRING" id="92696.A0A4R0RBQ6"/>
<sequence length="943" mass="101647">MNANSLNYPATLVQGLLSPPSQGAVHDDPYRDLSFHSDSHFPPSSRPSSLVLPRRSSPSGRPLSFQYLPDTQRRLSAQSMDPRARPHPQAYLDDPAFSSDPEENPHFSMSSLGEFLPANPSALDVHASMQDNLYAHQGLARDRSAGPPQHLRAHTSVYDPQLPQSVYSSHPRSRSHASPLPPPRAPPSNDTWTFRPFDDPLDDFPYSERDLAPASNTFLDAKPRSHSNSRSRSHSHYQQDVSPTSSASSSPITPSLSLESAPSSISHSSYSHTSYSQSAYSHSSHSHSSHSHSDSSHGSAGLSKKLPPKKAPPAEPIVLLPPPAYSALPPPTDRPLPVTTASAPEIRQPWQPATDAPPRPTSVPAPKPSPPQNPIARPSELRKQRSRKTSAAPPLGGLDKIDELDETDPLGFAWHHDSRYEGVKKATDTAEAGANGGKDVAKALLDKDHAERKKHKKSSSANPNTTSFSISPGQIFPAFNAYHPQHTELPTLQRRAPAAQPPPQPPLRSSSSPSIPEISLQPPQPPSSSLLQPQLPPQSFHRHASSHSVQLEQQSVTMTQALMPAPPSRPASIHSQSSTQSLPPGTELAYAQPLPNPHPPNRAQTPPRHRLSRMTQDMVAVASATVAPAVNGAPFPTDPTFNPVFAQQPAQGTPYGMNNGPPPAPQQQSIYRASSGASSHSSHSSRTSRPPAPGLPPRLQQQQQMNSIPRPDIVLPPRHQAAKNRAQPQQPHYLPKRLVMPTPLQAQPNPQQQQVQGMPSYSGSPGDPMGPEYAGRPSPDAASSARQAQAKKAKEIPMASGGRNLLRKRATVSGSGSSPPGSAAPDGVMVGGAGAGAGNVVNGMQVVGNGSGPAYIPSSNASAAMFASKAGGSGSGSGSSKERDARTEWEMKQRQRELQKEREREWKREMAIDSQMQKEREREREREREKEREKGGRKLSKRR</sequence>
<feature type="compositionally biased region" description="Low complexity" evidence="1">
    <location>
        <begin position="741"/>
        <end position="759"/>
    </location>
</feature>
<dbReference type="AlphaFoldDB" id="A0A4R0RBQ6"/>
<feature type="compositionally biased region" description="Pro residues" evidence="1">
    <location>
        <begin position="309"/>
        <end position="334"/>
    </location>
</feature>
<feature type="compositionally biased region" description="Basic and acidic residues" evidence="1">
    <location>
        <begin position="25"/>
        <end position="39"/>
    </location>
</feature>
<feature type="region of interest" description="Disordered" evidence="1">
    <location>
        <begin position="416"/>
        <end position="617"/>
    </location>
</feature>
<gene>
    <name evidence="2" type="ORF">EIP91_006358</name>
</gene>
<name>A0A4R0RBQ6_9APHY</name>
<feature type="region of interest" description="Disordered" evidence="1">
    <location>
        <begin position="141"/>
        <end position="197"/>
    </location>
</feature>
<feature type="compositionally biased region" description="Low complexity" evidence="1">
    <location>
        <begin position="507"/>
        <end position="539"/>
    </location>
</feature>
<dbReference type="EMBL" id="RWJN01000341">
    <property type="protein sequence ID" value="TCD62845.1"/>
    <property type="molecule type" value="Genomic_DNA"/>
</dbReference>
<feature type="compositionally biased region" description="Low complexity" evidence="1">
    <location>
        <begin position="813"/>
        <end position="828"/>
    </location>
</feature>
<feature type="compositionally biased region" description="Low complexity" evidence="1">
    <location>
        <begin position="296"/>
        <end position="305"/>
    </location>
</feature>
<feature type="compositionally biased region" description="Low complexity" evidence="1">
    <location>
        <begin position="40"/>
        <end position="64"/>
    </location>
</feature>
<feature type="region of interest" description="Disordered" evidence="1">
    <location>
        <begin position="629"/>
        <end position="830"/>
    </location>
</feature>
<reference evidence="2 3" key="1">
    <citation type="submission" date="2018-11" db="EMBL/GenBank/DDBJ databases">
        <title>Genome assembly of Steccherinum ochraceum LE-BIN_3174, the white-rot fungus of the Steccherinaceae family (The Residual Polyporoid clade, Polyporales, Basidiomycota).</title>
        <authorList>
            <person name="Fedorova T.V."/>
            <person name="Glazunova O.A."/>
            <person name="Landesman E.O."/>
            <person name="Moiseenko K.V."/>
            <person name="Psurtseva N.V."/>
            <person name="Savinova O.S."/>
            <person name="Shakhova N.V."/>
            <person name="Tyazhelova T.V."/>
            <person name="Vasina D.V."/>
        </authorList>
    </citation>
    <scope>NUCLEOTIDE SEQUENCE [LARGE SCALE GENOMIC DNA]</scope>
    <source>
        <strain evidence="2 3">LE-BIN_3174</strain>
    </source>
</reference>
<keyword evidence="3" id="KW-1185">Reference proteome</keyword>
<evidence type="ECO:0000313" key="3">
    <source>
        <dbReference type="Proteomes" id="UP000292702"/>
    </source>
</evidence>
<feature type="compositionally biased region" description="Basic and acidic residues" evidence="1">
    <location>
        <begin position="439"/>
        <end position="451"/>
    </location>
</feature>
<feature type="region of interest" description="Disordered" evidence="1">
    <location>
        <begin position="867"/>
        <end position="943"/>
    </location>
</feature>
<feature type="region of interest" description="Disordered" evidence="1">
    <location>
        <begin position="14"/>
        <end position="113"/>
    </location>
</feature>
<accession>A0A4R0RBQ6</accession>
<feature type="compositionally biased region" description="Low complexity" evidence="1">
    <location>
        <begin position="242"/>
        <end position="283"/>
    </location>
</feature>
<dbReference type="Proteomes" id="UP000292702">
    <property type="component" value="Unassembled WGS sequence"/>
</dbReference>
<feature type="compositionally biased region" description="Basic residues" evidence="1">
    <location>
        <begin position="224"/>
        <end position="235"/>
    </location>
</feature>
<evidence type="ECO:0000256" key="1">
    <source>
        <dbReference type="SAM" id="MobiDB-lite"/>
    </source>
</evidence>